<comment type="caution">
    <text evidence="4">The sequence shown here is derived from an EMBL/GenBank/DDBJ whole genome shotgun (WGS) entry which is preliminary data.</text>
</comment>
<sequence>MISSMSRIYLLFFSFVITLVSLVSALPVDRRDVWVPPITSPTEGTIWTIGNLVNVTWDTSTKPDQVTNPLGRVQLRKDGHTSSDVLAEGFNLTDGSVEITVPDVTPDFGYQVTKAGLFGLTDGSVEITVPDVTPDFGYQVVLFGDSGNFSPEFEIVSA</sequence>
<accession>A0A9Q5HY97</accession>
<feature type="chain" id="PRO_5040257165" description="Yeast cell wall synthesis Kre9/Knh1-like N-terminal domain-containing protein" evidence="2">
    <location>
        <begin position="26"/>
        <end position="158"/>
    </location>
</feature>
<dbReference type="Pfam" id="PF10342">
    <property type="entry name" value="Kre9_KNH"/>
    <property type="match status" value="1"/>
</dbReference>
<dbReference type="AlphaFoldDB" id="A0A9Q5HY97"/>
<proteinExistence type="predicted"/>
<keyword evidence="1 2" id="KW-0732">Signal</keyword>
<feature type="domain" description="Yeast cell wall synthesis Kre9/Knh1-like N-terminal" evidence="3">
    <location>
        <begin position="40"/>
        <end position="112"/>
    </location>
</feature>
<evidence type="ECO:0000256" key="2">
    <source>
        <dbReference type="SAM" id="SignalP"/>
    </source>
</evidence>
<dbReference type="Proteomes" id="UP000757232">
    <property type="component" value="Unassembled WGS sequence"/>
</dbReference>
<reference evidence="4" key="1">
    <citation type="submission" date="2016-06" db="EMBL/GenBank/DDBJ databases">
        <title>Draft Genome sequence of the fungus Inonotus baumii.</title>
        <authorList>
            <person name="Zhu H."/>
            <person name="Lin W."/>
        </authorList>
    </citation>
    <scope>NUCLEOTIDE SEQUENCE</scope>
    <source>
        <strain evidence="4">821</strain>
    </source>
</reference>
<protein>
    <recommendedName>
        <fullName evidence="3">Yeast cell wall synthesis Kre9/Knh1-like N-terminal domain-containing protein</fullName>
    </recommendedName>
</protein>
<evidence type="ECO:0000256" key="1">
    <source>
        <dbReference type="ARBA" id="ARBA00022729"/>
    </source>
</evidence>
<dbReference type="EMBL" id="LNZH02000182">
    <property type="protein sequence ID" value="OCB88241.1"/>
    <property type="molecule type" value="Genomic_DNA"/>
</dbReference>
<evidence type="ECO:0000259" key="3">
    <source>
        <dbReference type="Pfam" id="PF10342"/>
    </source>
</evidence>
<evidence type="ECO:0000313" key="5">
    <source>
        <dbReference type="Proteomes" id="UP000757232"/>
    </source>
</evidence>
<feature type="signal peptide" evidence="2">
    <location>
        <begin position="1"/>
        <end position="25"/>
    </location>
</feature>
<keyword evidence="5" id="KW-1185">Reference proteome</keyword>
<dbReference type="OrthoDB" id="2317741at2759"/>
<dbReference type="InterPro" id="IPR018466">
    <property type="entry name" value="Kre9/Knh1-like_N"/>
</dbReference>
<evidence type="ECO:0000313" key="4">
    <source>
        <dbReference type="EMBL" id="OCB88241.1"/>
    </source>
</evidence>
<gene>
    <name evidence="4" type="ORF">A7U60_g4647</name>
</gene>
<organism evidence="4 5">
    <name type="scientific">Sanghuangporus baumii</name>
    <name type="common">Phellinus baumii</name>
    <dbReference type="NCBI Taxonomy" id="108892"/>
    <lineage>
        <taxon>Eukaryota</taxon>
        <taxon>Fungi</taxon>
        <taxon>Dikarya</taxon>
        <taxon>Basidiomycota</taxon>
        <taxon>Agaricomycotina</taxon>
        <taxon>Agaricomycetes</taxon>
        <taxon>Hymenochaetales</taxon>
        <taxon>Hymenochaetaceae</taxon>
        <taxon>Sanghuangporus</taxon>
    </lineage>
</organism>
<name>A0A9Q5HY97_SANBA</name>